<feature type="region of interest" description="Disordered" evidence="1">
    <location>
        <begin position="76"/>
        <end position="132"/>
    </location>
</feature>
<evidence type="ECO:0000313" key="3">
    <source>
        <dbReference type="Proteomes" id="UP000290289"/>
    </source>
</evidence>
<sequence length="152" mass="17309">MAVTTAGIAVEEERIDCRGDGEKDDGWWCRCLRRGELTVGEGEDDRSSRGKGTIEGLTESLRRTIDIVGGTAMVEGKYKPRKEENDRKRCKKDHKDNVKRERERSSSRSDRHRDDGVERLITKSDEDYSVKKERLNMRGGGRGVKRINRGIG</sequence>
<comment type="caution">
    <text evidence="2">The sequence shown here is derived from an EMBL/GenBank/DDBJ whole genome shotgun (WGS) entry which is preliminary data.</text>
</comment>
<organism evidence="2 3">
    <name type="scientific">Malus domestica</name>
    <name type="common">Apple</name>
    <name type="synonym">Pyrus malus</name>
    <dbReference type="NCBI Taxonomy" id="3750"/>
    <lineage>
        <taxon>Eukaryota</taxon>
        <taxon>Viridiplantae</taxon>
        <taxon>Streptophyta</taxon>
        <taxon>Embryophyta</taxon>
        <taxon>Tracheophyta</taxon>
        <taxon>Spermatophyta</taxon>
        <taxon>Magnoliopsida</taxon>
        <taxon>eudicotyledons</taxon>
        <taxon>Gunneridae</taxon>
        <taxon>Pentapetalae</taxon>
        <taxon>rosids</taxon>
        <taxon>fabids</taxon>
        <taxon>Rosales</taxon>
        <taxon>Rosaceae</taxon>
        <taxon>Amygdaloideae</taxon>
        <taxon>Maleae</taxon>
        <taxon>Malus</taxon>
    </lineage>
</organism>
<evidence type="ECO:0000256" key="1">
    <source>
        <dbReference type="SAM" id="MobiDB-lite"/>
    </source>
</evidence>
<dbReference type="EMBL" id="RDQH01000340">
    <property type="protein sequence ID" value="RXH77485.1"/>
    <property type="molecule type" value="Genomic_DNA"/>
</dbReference>
<name>A0A498I5X4_MALDO</name>
<accession>A0A498I5X4</accession>
<protein>
    <submittedName>
        <fullName evidence="2">Uncharacterized protein</fullName>
    </submittedName>
</protein>
<keyword evidence="3" id="KW-1185">Reference proteome</keyword>
<dbReference type="AlphaFoldDB" id="A0A498I5X4"/>
<gene>
    <name evidence="2" type="ORF">DVH24_023759</name>
</gene>
<reference evidence="2 3" key="1">
    <citation type="submission" date="2018-10" db="EMBL/GenBank/DDBJ databases">
        <title>A high-quality apple genome assembly.</title>
        <authorList>
            <person name="Hu J."/>
        </authorList>
    </citation>
    <scope>NUCLEOTIDE SEQUENCE [LARGE SCALE GENOMIC DNA]</scope>
    <source>
        <strain evidence="3">cv. HFTH1</strain>
        <tissue evidence="2">Young leaf</tissue>
    </source>
</reference>
<evidence type="ECO:0000313" key="2">
    <source>
        <dbReference type="EMBL" id="RXH77485.1"/>
    </source>
</evidence>
<dbReference type="Proteomes" id="UP000290289">
    <property type="component" value="Chromosome 14"/>
</dbReference>
<proteinExistence type="predicted"/>